<reference evidence="1 2" key="1">
    <citation type="submission" date="2024-09" db="EMBL/GenBank/DDBJ databases">
        <title>Rethinking Asexuality: The Enigmatic Case of Functional Sexual Genes in Lepraria (Stereocaulaceae).</title>
        <authorList>
            <person name="Doellman M."/>
            <person name="Sun Y."/>
            <person name="Barcenas-Pena A."/>
            <person name="Lumbsch H.T."/>
            <person name="Grewe F."/>
        </authorList>
    </citation>
    <scope>NUCLEOTIDE SEQUENCE [LARGE SCALE GENOMIC DNA]</scope>
    <source>
        <strain evidence="1 2">Mercado 3170</strain>
    </source>
</reference>
<name>A0ABR3ZTL7_9LECA</name>
<accession>A0ABR3ZTL7</accession>
<comment type="caution">
    <text evidence="1">The sequence shown here is derived from an EMBL/GenBank/DDBJ whole genome shotgun (WGS) entry which is preliminary data.</text>
</comment>
<gene>
    <name evidence="1" type="ORF">N7G274_010382</name>
</gene>
<evidence type="ECO:0000313" key="2">
    <source>
        <dbReference type="Proteomes" id="UP001590950"/>
    </source>
</evidence>
<proteinExistence type="predicted"/>
<dbReference type="Proteomes" id="UP001590950">
    <property type="component" value="Unassembled WGS sequence"/>
</dbReference>
<evidence type="ECO:0008006" key="3">
    <source>
        <dbReference type="Google" id="ProtNLM"/>
    </source>
</evidence>
<organism evidence="1 2">
    <name type="scientific">Stereocaulon virgatum</name>
    <dbReference type="NCBI Taxonomy" id="373712"/>
    <lineage>
        <taxon>Eukaryota</taxon>
        <taxon>Fungi</taxon>
        <taxon>Dikarya</taxon>
        <taxon>Ascomycota</taxon>
        <taxon>Pezizomycotina</taxon>
        <taxon>Lecanoromycetes</taxon>
        <taxon>OSLEUM clade</taxon>
        <taxon>Lecanoromycetidae</taxon>
        <taxon>Lecanorales</taxon>
        <taxon>Lecanorineae</taxon>
        <taxon>Stereocaulaceae</taxon>
        <taxon>Stereocaulon</taxon>
    </lineage>
</organism>
<keyword evidence="2" id="KW-1185">Reference proteome</keyword>
<evidence type="ECO:0000313" key="1">
    <source>
        <dbReference type="EMBL" id="KAL2036839.1"/>
    </source>
</evidence>
<sequence length="213" mass="24366">MAQSLSTTDRFSQIPNEVLAIVLTNMPDLVTLNILITAYPSSEDLYQATDTKVLAGTLRQSESLHIQQLDSASYLDLQDISASLLIENIPDPTTALQDIALVTQDIECFTTSFLTPRLRELCAPLHPAFRRAPPSPTDYHQDRHRFWRLQLLSELFESRMADSKYAAHKDSSRNAFLECLCDWELRKLDRTYDYLRERYDVLKLMSPNAPVEA</sequence>
<dbReference type="EMBL" id="JBEFKJ010000048">
    <property type="protein sequence ID" value="KAL2036839.1"/>
    <property type="molecule type" value="Genomic_DNA"/>
</dbReference>
<protein>
    <recommendedName>
        <fullName evidence="3">F-box domain-containing protein</fullName>
    </recommendedName>
</protein>